<evidence type="ECO:0000256" key="1">
    <source>
        <dbReference type="ARBA" id="ARBA00006484"/>
    </source>
</evidence>
<accession>A0A7X3MI72</accession>
<protein>
    <submittedName>
        <fullName evidence="3">SDR family oxidoreductase</fullName>
    </submittedName>
</protein>
<dbReference type="Proteomes" id="UP000460412">
    <property type="component" value="Unassembled WGS sequence"/>
</dbReference>
<gene>
    <name evidence="3" type="ORF">GN277_16020</name>
</gene>
<dbReference type="InterPro" id="IPR036291">
    <property type="entry name" value="NAD(P)-bd_dom_sf"/>
</dbReference>
<evidence type="ECO:0000256" key="2">
    <source>
        <dbReference type="ARBA" id="ARBA00023002"/>
    </source>
</evidence>
<reference evidence="3 4" key="1">
    <citation type="submission" date="2019-12" db="EMBL/GenBank/DDBJ databases">
        <title>Sporaefaciens musculi gen. nov., sp. nov., a novel bacterium isolated from the caecum of an obese mouse.</title>
        <authorList>
            <person name="Rasmussen T.S."/>
            <person name="Streidl T."/>
            <person name="Hitch T.C.A."/>
            <person name="Wortmann E."/>
            <person name="Deptula P."/>
            <person name="Hansen M."/>
            <person name="Nielsen D.S."/>
            <person name="Clavel T."/>
            <person name="Vogensen F.K."/>
        </authorList>
    </citation>
    <scope>NUCLEOTIDE SEQUENCE [LARGE SCALE GENOMIC DNA]</scope>
    <source>
        <strain evidence="3 4">WCA-9-b2</strain>
    </source>
</reference>
<dbReference type="CDD" id="cd05233">
    <property type="entry name" value="SDR_c"/>
    <property type="match status" value="1"/>
</dbReference>
<dbReference type="PANTHER" id="PTHR43639:SF1">
    <property type="entry name" value="SHORT-CHAIN DEHYDROGENASE_REDUCTASE FAMILY PROTEIN"/>
    <property type="match status" value="1"/>
</dbReference>
<proteinExistence type="inferred from homology"/>
<dbReference type="InterPro" id="IPR020904">
    <property type="entry name" value="Sc_DH/Rdtase_CS"/>
</dbReference>
<dbReference type="EMBL" id="WUQX01000001">
    <property type="protein sequence ID" value="MXP76837.1"/>
    <property type="molecule type" value="Genomic_DNA"/>
</dbReference>
<comment type="similarity">
    <text evidence="1">Belongs to the short-chain dehydrogenases/reductases (SDR) family.</text>
</comment>
<dbReference type="SUPFAM" id="SSF51735">
    <property type="entry name" value="NAD(P)-binding Rossmann-fold domains"/>
    <property type="match status" value="1"/>
</dbReference>
<name>A0A7X3MI72_9FIRM</name>
<evidence type="ECO:0000313" key="4">
    <source>
        <dbReference type="Proteomes" id="UP000460412"/>
    </source>
</evidence>
<dbReference type="InterPro" id="IPR002347">
    <property type="entry name" value="SDR_fam"/>
</dbReference>
<comment type="caution">
    <text evidence="3">The sequence shown here is derived from an EMBL/GenBank/DDBJ whole genome shotgun (WGS) entry which is preliminary data.</text>
</comment>
<evidence type="ECO:0000313" key="3">
    <source>
        <dbReference type="EMBL" id="MXP76837.1"/>
    </source>
</evidence>
<dbReference type="PRINTS" id="PR00081">
    <property type="entry name" value="GDHRDH"/>
</dbReference>
<dbReference type="Pfam" id="PF13561">
    <property type="entry name" value="adh_short_C2"/>
    <property type="match status" value="1"/>
</dbReference>
<dbReference type="GO" id="GO:0016491">
    <property type="term" value="F:oxidoreductase activity"/>
    <property type="evidence" value="ECO:0007669"/>
    <property type="project" value="UniProtKB-KW"/>
</dbReference>
<dbReference type="Gene3D" id="3.40.50.720">
    <property type="entry name" value="NAD(P)-binding Rossmann-like Domain"/>
    <property type="match status" value="1"/>
</dbReference>
<dbReference type="RefSeq" id="WP_159751887.1">
    <property type="nucleotide sequence ID" value="NZ_CASSPE010000140.1"/>
</dbReference>
<dbReference type="PANTHER" id="PTHR43639">
    <property type="entry name" value="OXIDOREDUCTASE, SHORT-CHAIN DEHYDROGENASE/REDUCTASE FAMILY (AFU_ORTHOLOGUE AFUA_5G02870)"/>
    <property type="match status" value="1"/>
</dbReference>
<keyword evidence="4" id="KW-1185">Reference proteome</keyword>
<dbReference type="AlphaFoldDB" id="A0A7X3MI72"/>
<organism evidence="3 4">
    <name type="scientific">Sporofaciens musculi</name>
    <dbReference type="NCBI Taxonomy" id="2681861"/>
    <lineage>
        <taxon>Bacteria</taxon>
        <taxon>Bacillati</taxon>
        <taxon>Bacillota</taxon>
        <taxon>Clostridia</taxon>
        <taxon>Lachnospirales</taxon>
        <taxon>Lachnospiraceae</taxon>
        <taxon>Sporofaciens</taxon>
    </lineage>
</organism>
<dbReference type="PROSITE" id="PS00061">
    <property type="entry name" value="ADH_SHORT"/>
    <property type="match status" value="1"/>
</dbReference>
<sequence length="246" mass="26328">MENVLITGISGGIGKGVAEKLLDSGSSVIGLDRVIGENIKETKRKYPKKLSLYECDLMEAELLPGLMKNIAAEQGPVGGFVHCAGFDKMAPLHLTKISDMENLWRLHALVPMVLIGALSKKANHAEGTSIVLITSQSAHEGAMGHTAYAAAKGAIEGYLAPAAAELMERGIRINEVCFAPIKTQMAAGWMDKLSEEGLRKLLKSYPLGMGEVRDASNLICFLLSDEARFINGQIITADGGHAVRKV</sequence>
<keyword evidence="2" id="KW-0560">Oxidoreductase</keyword>